<name>A0A315ZG86_SEDFL</name>
<accession>A0A315ZG86</accession>
<dbReference type="OrthoDB" id="9785707at2"/>
<evidence type="ECO:0000313" key="5">
    <source>
        <dbReference type="Proteomes" id="UP000245535"/>
    </source>
</evidence>
<dbReference type="PANTHER" id="PTHR43022:SF1">
    <property type="entry name" value="PROTEIN SMF"/>
    <property type="match status" value="1"/>
</dbReference>
<protein>
    <submittedName>
        <fullName evidence="4">DNA processing protein</fullName>
    </submittedName>
</protein>
<comment type="caution">
    <text evidence="4">The sequence shown here is derived from an EMBL/GenBank/DDBJ whole genome shotgun (WGS) entry which is preliminary data.</text>
</comment>
<dbReference type="Proteomes" id="UP000245535">
    <property type="component" value="Unassembled WGS sequence"/>
</dbReference>
<sequence length="370" mass="41922">MLSEKEQIYRLALHLTPKIGSRLSRVLLGHFESAENIFSQTKQSLQKIPQIGEGIIHNLFDKMLLERAKEEYELTQKHDISLYFYSEDNYPYKLKQIPDAPTLFYFKGQKESLENQKMVAVVGTRKATEAGRKFCRELIYELQKFNDLTIVSGLAIGIDVEAHKASLKSNIPTIGVMANGMGKVYPSFHNKIAEEMCHQGGLITEGQMFSKPDSGKFPARNRIIAGLCDVTLVIEAAEKGGALITAELANSYDREIMAVPGRPSDKYSAGCNKLIKKHKAHLLNEFSDLEYLMNWGDDGQQLSLFHEKQKPTFHNQDEERIYQELETGVKMLDELVYRLKIPQTQLAALLLSLELNGVIRPLPGKRFELC</sequence>
<gene>
    <name evidence="4" type="ORF">BC781_101976</name>
</gene>
<dbReference type="RefSeq" id="WP_109616088.1">
    <property type="nucleotide sequence ID" value="NZ_QGDO01000001.1"/>
</dbReference>
<dbReference type="InterPro" id="IPR010994">
    <property type="entry name" value="RuvA_2-like"/>
</dbReference>
<evidence type="ECO:0000259" key="2">
    <source>
        <dbReference type="Pfam" id="PF02481"/>
    </source>
</evidence>
<dbReference type="SUPFAM" id="SSF47781">
    <property type="entry name" value="RuvA domain 2-like"/>
    <property type="match status" value="1"/>
</dbReference>
<dbReference type="InterPro" id="IPR003488">
    <property type="entry name" value="DprA"/>
</dbReference>
<evidence type="ECO:0000313" key="4">
    <source>
        <dbReference type="EMBL" id="PWJ44605.1"/>
    </source>
</evidence>
<dbReference type="Pfam" id="PF02481">
    <property type="entry name" value="DNA_processg_A"/>
    <property type="match status" value="1"/>
</dbReference>
<organism evidence="4 5">
    <name type="scientific">Sediminitomix flava</name>
    <dbReference type="NCBI Taxonomy" id="379075"/>
    <lineage>
        <taxon>Bacteria</taxon>
        <taxon>Pseudomonadati</taxon>
        <taxon>Bacteroidota</taxon>
        <taxon>Cytophagia</taxon>
        <taxon>Cytophagales</taxon>
        <taxon>Flammeovirgaceae</taxon>
        <taxon>Sediminitomix</taxon>
    </lineage>
</organism>
<dbReference type="Pfam" id="PF17782">
    <property type="entry name" value="WHD_DprA"/>
    <property type="match status" value="1"/>
</dbReference>
<evidence type="ECO:0000259" key="3">
    <source>
        <dbReference type="Pfam" id="PF17782"/>
    </source>
</evidence>
<dbReference type="Gene3D" id="1.10.10.10">
    <property type="entry name" value="Winged helix-like DNA-binding domain superfamily/Winged helix DNA-binding domain"/>
    <property type="match status" value="1"/>
</dbReference>
<feature type="domain" description="DprA winged helix" evidence="3">
    <location>
        <begin position="315"/>
        <end position="365"/>
    </location>
</feature>
<dbReference type="InterPro" id="IPR036388">
    <property type="entry name" value="WH-like_DNA-bd_sf"/>
</dbReference>
<evidence type="ECO:0000256" key="1">
    <source>
        <dbReference type="ARBA" id="ARBA00006525"/>
    </source>
</evidence>
<comment type="similarity">
    <text evidence="1">Belongs to the DprA/Smf family.</text>
</comment>
<keyword evidence="5" id="KW-1185">Reference proteome</keyword>
<dbReference type="EMBL" id="QGDO01000001">
    <property type="protein sequence ID" value="PWJ44605.1"/>
    <property type="molecule type" value="Genomic_DNA"/>
</dbReference>
<dbReference type="InterPro" id="IPR041614">
    <property type="entry name" value="DprA_WH"/>
</dbReference>
<dbReference type="AlphaFoldDB" id="A0A315ZG86"/>
<dbReference type="PANTHER" id="PTHR43022">
    <property type="entry name" value="PROTEIN SMF"/>
    <property type="match status" value="1"/>
</dbReference>
<dbReference type="Gene3D" id="3.40.50.450">
    <property type="match status" value="1"/>
</dbReference>
<reference evidence="4 5" key="1">
    <citation type="submission" date="2018-03" db="EMBL/GenBank/DDBJ databases">
        <title>Genomic Encyclopedia of Archaeal and Bacterial Type Strains, Phase II (KMG-II): from individual species to whole genera.</title>
        <authorList>
            <person name="Goeker M."/>
        </authorList>
    </citation>
    <scope>NUCLEOTIDE SEQUENCE [LARGE SCALE GENOMIC DNA]</scope>
    <source>
        <strain evidence="4 5">DSM 28229</strain>
    </source>
</reference>
<dbReference type="SUPFAM" id="SSF102405">
    <property type="entry name" value="MCP/YpsA-like"/>
    <property type="match status" value="1"/>
</dbReference>
<feature type="domain" description="Smf/DprA SLOG" evidence="2">
    <location>
        <begin position="83"/>
        <end position="289"/>
    </location>
</feature>
<proteinExistence type="inferred from homology"/>
<dbReference type="GO" id="GO:0009294">
    <property type="term" value="P:DNA-mediated transformation"/>
    <property type="evidence" value="ECO:0007669"/>
    <property type="project" value="InterPro"/>
</dbReference>
<dbReference type="NCBIfam" id="TIGR00732">
    <property type="entry name" value="dprA"/>
    <property type="match status" value="1"/>
</dbReference>
<dbReference type="InterPro" id="IPR057666">
    <property type="entry name" value="DrpA_SLOG"/>
</dbReference>